<sequence length="191" mass="20134">MMAAALGFPSVSPLSSSNGLVLGQGIVCEKQSANTTRMRSQNIVIRCSKAEGPLRRPSAPVAAPFMTTSAPPPATPPPPPPPPAAPQSPASSASAPSAAAALVSSSKSSSLSIEYQRQRAKEMQDYFLDKKFEDQIRAGRLFGWTQKNEIGNGRWAMFGIAVGLLTEYATGSSFVEQLKIIISNLGIADLD</sequence>
<organism evidence="2 3">
    <name type="scientific">Sphagnum troendelagicum</name>
    <dbReference type="NCBI Taxonomy" id="128251"/>
    <lineage>
        <taxon>Eukaryota</taxon>
        <taxon>Viridiplantae</taxon>
        <taxon>Streptophyta</taxon>
        <taxon>Embryophyta</taxon>
        <taxon>Bryophyta</taxon>
        <taxon>Sphagnophytina</taxon>
        <taxon>Sphagnopsida</taxon>
        <taxon>Sphagnales</taxon>
        <taxon>Sphagnaceae</taxon>
        <taxon>Sphagnum</taxon>
    </lineage>
</organism>
<reference evidence="2" key="1">
    <citation type="submission" date="2024-02" db="EMBL/GenBank/DDBJ databases">
        <authorList>
            <consortium name="ELIXIR-Norway"/>
            <consortium name="Elixir Norway"/>
        </authorList>
    </citation>
    <scope>NUCLEOTIDE SEQUENCE</scope>
</reference>
<proteinExistence type="predicted"/>
<dbReference type="SUPFAM" id="SSF103511">
    <property type="entry name" value="Chlorophyll a-b binding protein"/>
    <property type="match status" value="1"/>
</dbReference>
<gene>
    <name evidence="2" type="ORF">CSSPTR1EN2_LOCUS4736</name>
</gene>
<evidence type="ECO:0000313" key="3">
    <source>
        <dbReference type="Proteomes" id="UP001497512"/>
    </source>
</evidence>
<dbReference type="Gene3D" id="1.10.3460.10">
    <property type="entry name" value="Chlorophyll a/b binding protein domain"/>
    <property type="match status" value="1"/>
</dbReference>
<evidence type="ECO:0000313" key="2">
    <source>
        <dbReference type="EMBL" id="CAK9199037.1"/>
    </source>
</evidence>
<dbReference type="PANTHER" id="PTHR37752:SF1">
    <property type="entry name" value="OS02G0610700 PROTEIN"/>
    <property type="match status" value="1"/>
</dbReference>
<evidence type="ECO:0000256" key="1">
    <source>
        <dbReference type="SAM" id="MobiDB-lite"/>
    </source>
</evidence>
<accession>A0ABP0TKM6</accession>
<dbReference type="Proteomes" id="UP001497512">
    <property type="component" value="Chromosome 12"/>
</dbReference>
<dbReference type="PANTHER" id="PTHR37752">
    <property type="entry name" value="OS02G0610700 PROTEIN"/>
    <property type="match status" value="1"/>
</dbReference>
<dbReference type="InterPro" id="IPR053091">
    <property type="entry name" value="PSII_Assembly/Photoprotect-Rel"/>
</dbReference>
<name>A0ABP0TKM6_9BRYO</name>
<keyword evidence="3" id="KW-1185">Reference proteome</keyword>
<feature type="region of interest" description="Disordered" evidence="1">
    <location>
        <begin position="53"/>
        <end position="101"/>
    </location>
</feature>
<feature type="compositionally biased region" description="Low complexity" evidence="1">
    <location>
        <begin position="87"/>
        <end position="101"/>
    </location>
</feature>
<dbReference type="EMBL" id="OZ019904">
    <property type="protein sequence ID" value="CAK9199037.1"/>
    <property type="molecule type" value="Genomic_DNA"/>
</dbReference>
<feature type="compositionally biased region" description="Pro residues" evidence="1">
    <location>
        <begin position="70"/>
        <end position="86"/>
    </location>
</feature>
<protein>
    <submittedName>
        <fullName evidence="2">Uncharacterized protein</fullName>
    </submittedName>
</protein>